<comment type="similarity">
    <text evidence="4">Belongs to the alanine racemase family.</text>
</comment>
<dbReference type="OrthoDB" id="9813814at2"/>
<dbReference type="InterPro" id="IPR020622">
    <property type="entry name" value="Ala_racemase_pyridoxalP-BS"/>
</dbReference>
<dbReference type="GO" id="GO:0008784">
    <property type="term" value="F:alanine racemase activity"/>
    <property type="evidence" value="ECO:0007669"/>
    <property type="project" value="UniProtKB-UniRule"/>
</dbReference>
<evidence type="ECO:0000256" key="5">
    <source>
        <dbReference type="PIRSR" id="PIRSR600821-50"/>
    </source>
</evidence>
<evidence type="ECO:0000256" key="3">
    <source>
        <dbReference type="ARBA" id="ARBA00023235"/>
    </source>
</evidence>
<proteinExistence type="inferred from homology"/>
<comment type="pathway">
    <text evidence="4">Amino-acid biosynthesis; D-alanine biosynthesis; D-alanine from L-alanine: step 1/1.</text>
</comment>
<dbReference type="InterPro" id="IPR001608">
    <property type="entry name" value="Ala_racemase_N"/>
</dbReference>
<dbReference type="Proteomes" id="UP000320585">
    <property type="component" value="Chromosome"/>
</dbReference>
<keyword evidence="9" id="KW-1185">Reference proteome</keyword>
<dbReference type="EC" id="5.1.1.1" evidence="4"/>
<dbReference type="GeneID" id="92716372"/>
<feature type="binding site" evidence="4 6">
    <location>
        <position position="133"/>
    </location>
    <ligand>
        <name>substrate</name>
    </ligand>
</feature>
<reference evidence="9" key="1">
    <citation type="submission" date="2019-05" db="EMBL/GenBank/DDBJ databases">
        <title>Complete genome sequencing of Dialister sp. strain 5BBH33.</title>
        <authorList>
            <person name="Sakamoto M."/>
            <person name="Murakami T."/>
            <person name="Mori H."/>
        </authorList>
    </citation>
    <scope>NUCLEOTIDE SEQUENCE [LARGE SCALE GENOMIC DNA]</scope>
    <source>
        <strain evidence="9">5BBH33</strain>
    </source>
</reference>
<feature type="binding site" evidence="4 6">
    <location>
        <position position="310"/>
    </location>
    <ligand>
        <name>substrate</name>
    </ligand>
</feature>
<evidence type="ECO:0000256" key="2">
    <source>
        <dbReference type="ARBA" id="ARBA00022898"/>
    </source>
</evidence>
<keyword evidence="3 4" id="KW-0413">Isomerase</keyword>
<comment type="catalytic activity">
    <reaction evidence="4">
        <text>L-alanine = D-alanine</text>
        <dbReference type="Rhea" id="RHEA:20249"/>
        <dbReference type="ChEBI" id="CHEBI:57416"/>
        <dbReference type="ChEBI" id="CHEBI:57972"/>
        <dbReference type="EC" id="5.1.1.1"/>
    </reaction>
</comment>
<dbReference type="SUPFAM" id="SSF50621">
    <property type="entry name" value="Alanine racemase C-terminal domain-like"/>
    <property type="match status" value="1"/>
</dbReference>
<dbReference type="Pfam" id="PF00842">
    <property type="entry name" value="Ala_racemase_C"/>
    <property type="match status" value="1"/>
</dbReference>
<evidence type="ECO:0000259" key="7">
    <source>
        <dbReference type="SMART" id="SM01005"/>
    </source>
</evidence>
<dbReference type="AlphaFoldDB" id="A0A8D4UUH9"/>
<keyword evidence="2 4" id="KW-0663">Pyridoxal phosphate</keyword>
<sequence>MSVSYIEINRSALRHNLRVIRSHLPAHVDCTAVVKADAYGHGASEAMRIALEEGYNSAAVARVEEGVALRKDGFTCPVFTLGLPLPEEAETAVKYDLIVPVDDTVELEPFEEAAEGQGKILEVWLPIDTGMNRIGTHPEDVEGFLEKLKKYPHIHIHGTFTHMAKADIHDKTTARKQLEKFEEALSHMPQRLEKGFIISAANSAGVLDMPESWYNLARPGIILYGPHPSDEMDNMWDLEYPMRLISHITHVQVLRKGEAIGYGGTYVAEEDMRTATIPIGYADGFHRALSNKGSVLVNGKRHRIIGRICMDQMMIAAGDDVQVGDEVVLLGRQGDEVIYPEEIAAIVNTIPHEVMCGLKRVPRIYVDE</sequence>
<dbReference type="FunFam" id="3.20.20.10:FF:000002">
    <property type="entry name" value="Alanine racemase"/>
    <property type="match status" value="1"/>
</dbReference>
<evidence type="ECO:0000256" key="1">
    <source>
        <dbReference type="ARBA" id="ARBA00001933"/>
    </source>
</evidence>
<dbReference type="SUPFAM" id="SSF51419">
    <property type="entry name" value="PLP-binding barrel"/>
    <property type="match status" value="1"/>
</dbReference>
<dbReference type="PROSITE" id="PS00395">
    <property type="entry name" value="ALANINE_RACEMASE"/>
    <property type="match status" value="1"/>
</dbReference>
<feature type="active site" description="Proton acceptor; specific for L-alanine" evidence="4">
    <location>
        <position position="262"/>
    </location>
</feature>
<comment type="cofactor">
    <cofactor evidence="1 4 5">
        <name>pyridoxal 5'-phosphate</name>
        <dbReference type="ChEBI" id="CHEBI:597326"/>
    </cofactor>
</comment>
<protein>
    <recommendedName>
        <fullName evidence="4">Alanine racemase</fullName>
        <ecNumber evidence="4">5.1.1.1</ecNumber>
    </recommendedName>
</protein>
<dbReference type="CDD" id="cd00430">
    <property type="entry name" value="PLPDE_III_AR"/>
    <property type="match status" value="1"/>
</dbReference>
<comment type="function">
    <text evidence="4">Catalyzes the interconversion of L-alanine and D-alanine. May also act on other amino acids.</text>
</comment>
<dbReference type="PRINTS" id="PR00992">
    <property type="entry name" value="ALARACEMASE"/>
</dbReference>
<accession>A0A8D4UUH9</accession>
<dbReference type="InterPro" id="IPR009006">
    <property type="entry name" value="Ala_racemase/Decarboxylase_C"/>
</dbReference>
<evidence type="ECO:0000313" key="8">
    <source>
        <dbReference type="EMBL" id="BBK25220.1"/>
    </source>
</evidence>
<dbReference type="InterPro" id="IPR000821">
    <property type="entry name" value="Ala_racemase"/>
</dbReference>
<organism evidence="8 9">
    <name type="scientific">Dialister hominis</name>
    <dbReference type="NCBI Taxonomy" id="2582419"/>
    <lineage>
        <taxon>Bacteria</taxon>
        <taxon>Bacillati</taxon>
        <taxon>Bacillota</taxon>
        <taxon>Negativicutes</taxon>
        <taxon>Veillonellales</taxon>
        <taxon>Veillonellaceae</taxon>
        <taxon>Dialister</taxon>
    </lineage>
</organism>
<dbReference type="NCBIfam" id="TIGR00492">
    <property type="entry name" value="alr"/>
    <property type="match status" value="1"/>
</dbReference>
<dbReference type="InterPro" id="IPR011079">
    <property type="entry name" value="Ala_racemase_C"/>
</dbReference>
<dbReference type="RefSeq" id="WP_143332552.1">
    <property type="nucleotide sequence ID" value="NZ_AP019697.1"/>
</dbReference>
<feature type="domain" description="Alanine racemase C-terminal" evidence="7">
    <location>
        <begin position="241"/>
        <end position="366"/>
    </location>
</feature>
<evidence type="ECO:0000313" key="9">
    <source>
        <dbReference type="Proteomes" id="UP000320585"/>
    </source>
</evidence>
<dbReference type="GO" id="GO:0030170">
    <property type="term" value="F:pyridoxal phosphate binding"/>
    <property type="evidence" value="ECO:0007669"/>
    <property type="project" value="UniProtKB-UniRule"/>
</dbReference>
<feature type="active site" description="Proton acceptor; specific for D-alanine" evidence="4">
    <location>
        <position position="35"/>
    </location>
</feature>
<dbReference type="UniPathway" id="UPA00042">
    <property type="reaction ID" value="UER00497"/>
</dbReference>
<gene>
    <name evidence="8" type="primary">dal</name>
    <name evidence="8" type="ORF">Dia5BBH33_11550</name>
</gene>
<dbReference type="GO" id="GO:0030632">
    <property type="term" value="P:D-alanine biosynthetic process"/>
    <property type="evidence" value="ECO:0007669"/>
    <property type="project" value="UniProtKB-UniRule"/>
</dbReference>
<dbReference type="InterPro" id="IPR029066">
    <property type="entry name" value="PLP-binding_barrel"/>
</dbReference>
<dbReference type="SMART" id="SM01005">
    <property type="entry name" value="Ala_racemase_C"/>
    <property type="match status" value="1"/>
</dbReference>
<name>A0A8D4UUH9_9FIRM</name>
<dbReference type="HAMAP" id="MF_01201">
    <property type="entry name" value="Ala_racemase"/>
    <property type="match status" value="1"/>
</dbReference>
<dbReference type="Pfam" id="PF01168">
    <property type="entry name" value="Ala_racemase_N"/>
    <property type="match status" value="1"/>
</dbReference>
<evidence type="ECO:0000256" key="4">
    <source>
        <dbReference type="HAMAP-Rule" id="MF_01201"/>
    </source>
</evidence>
<feature type="modified residue" description="N6-(pyridoxal phosphate)lysine" evidence="4 5">
    <location>
        <position position="35"/>
    </location>
</feature>
<dbReference type="PANTHER" id="PTHR30511:SF0">
    <property type="entry name" value="ALANINE RACEMASE, CATABOLIC-RELATED"/>
    <property type="match status" value="1"/>
</dbReference>
<dbReference type="PANTHER" id="PTHR30511">
    <property type="entry name" value="ALANINE RACEMASE"/>
    <property type="match status" value="1"/>
</dbReference>
<dbReference type="KEGG" id="dho:Dia5BBH33_11550"/>
<dbReference type="GO" id="GO:0005829">
    <property type="term" value="C:cytosol"/>
    <property type="evidence" value="ECO:0007669"/>
    <property type="project" value="TreeGrafter"/>
</dbReference>
<dbReference type="Gene3D" id="3.20.20.10">
    <property type="entry name" value="Alanine racemase"/>
    <property type="match status" value="1"/>
</dbReference>
<dbReference type="Gene3D" id="2.40.37.10">
    <property type="entry name" value="Lyase, Ornithine Decarboxylase, Chain A, domain 1"/>
    <property type="match status" value="1"/>
</dbReference>
<dbReference type="EMBL" id="AP019697">
    <property type="protein sequence ID" value="BBK25220.1"/>
    <property type="molecule type" value="Genomic_DNA"/>
</dbReference>
<evidence type="ECO:0000256" key="6">
    <source>
        <dbReference type="PIRSR" id="PIRSR600821-52"/>
    </source>
</evidence>